<dbReference type="GO" id="GO:0007189">
    <property type="term" value="P:adenylate cyclase-activating G protein-coupled receptor signaling pathway"/>
    <property type="evidence" value="ECO:0007669"/>
    <property type="project" value="TreeGrafter"/>
</dbReference>
<accession>A0AAV4EHL8</accession>
<feature type="domain" description="Adenylate cyclase N-terminal" evidence="4">
    <location>
        <begin position="17"/>
        <end position="68"/>
    </location>
</feature>
<sequence>MPQQTSTFDVCSWVPILQVVSNVVIYVCTNIIGIYFHYPMEAQQREAFIETRNCITVRLNTQKENEKQVSGEGVQMLMFTVRFDVLRVPFQ</sequence>
<keyword evidence="6" id="KW-1185">Reference proteome</keyword>
<evidence type="ECO:0000259" key="4">
    <source>
        <dbReference type="Pfam" id="PF16214"/>
    </source>
</evidence>
<organism evidence="5 6">
    <name type="scientific">Elysia marginata</name>
    <dbReference type="NCBI Taxonomy" id="1093978"/>
    <lineage>
        <taxon>Eukaryota</taxon>
        <taxon>Metazoa</taxon>
        <taxon>Spiralia</taxon>
        <taxon>Lophotrochozoa</taxon>
        <taxon>Mollusca</taxon>
        <taxon>Gastropoda</taxon>
        <taxon>Heterobranchia</taxon>
        <taxon>Euthyneura</taxon>
        <taxon>Panpulmonata</taxon>
        <taxon>Sacoglossa</taxon>
        <taxon>Placobranchoidea</taxon>
        <taxon>Plakobranchidae</taxon>
        <taxon>Elysia</taxon>
    </lineage>
</organism>
<dbReference type="Pfam" id="PF16214">
    <property type="entry name" value="AC_N"/>
    <property type="match status" value="1"/>
</dbReference>
<feature type="transmembrane region" description="Helical" evidence="3">
    <location>
        <begin position="12"/>
        <end position="36"/>
    </location>
</feature>
<keyword evidence="2" id="KW-0456">Lyase</keyword>
<dbReference type="InterPro" id="IPR032628">
    <property type="entry name" value="AC_N"/>
</dbReference>
<dbReference type="GO" id="GO:0005886">
    <property type="term" value="C:plasma membrane"/>
    <property type="evidence" value="ECO:0007669"/>
    <property type="project" value="TreeGrafter"/>
</dbReference>
<dbReference type="PANTHER" id="PTHR45627:SF12">
    <property type="entry name" value="ADENYLATE CYCLASE TYPE 2"/>
    <property type="match status" value="1"/>
</dbReference>
<evidence type="ECO:0000256" key="3">
    <source>
        <dbReference type="SAM" id="Phobius"/>
    </source>
</evidence>
<evidence type="ECO:0000313" key="6">
    <source>
        <dbReference type="Proteomes" id="UP000762676"/>
    </source>
</evidence>
<dbReference type="AlphaFoldDB" id="A0AAV4EHL8"/>
<evidence type="ECO:0000313" key="5">
    <source>
        <dbReference type="EMBL" id="GFR60241.1"/>
    </source>
</evidence>
<dbReference type="PANTHER" id="PTHR45627">
    <property type="entry name" value="ADENYLATE CYCLASE TYPE 1"/>
    <property type="match status" value="1"/>
</dbReference>
<keyword evidence="3" id="KW-0812">Transmembrane</keyword>
<comment type="caution">
    <text evidence="5">The sequence shown here is derived from an EMBL/GenBank/DDBJ whole genome shotgun (WGS) entry which is preliminary data.</text>
</comment>
<dbReference type="EMBL" id="BMAT01000132">
    <property type="protein sequence ID" value="GFR60241.1"/>
    <property type="molecule type" value="Genomic_DNA"/>
</dbReference>
<proteinExistence type="predicted"/>
<name>A0AAV4EHL8_9GAST</name>
<dbReference type="GO" id="GO:0000166">
    <property type="term" value="F:nucleotide binding"/>
    <property type="evidence" value="ECO:0007669"/>
    <property type="project" value="UniProtKB-KW"/>
</dbReference>
<keyword evidence="3" id="KW-0472">Membrane</keyword>
<reference evidence="5 6" key="1">
    <citation type="journal article" date="2021" name="Elife">
        <title>Chloroplast acquisition without the gene transfer in kleptoplastic sea slugs, Plakobranchus ocellatus.</title>
        <authorList>
            <person name="Maeda T."/>
            <person name="Takahashi S."/>
            <person name="Yoshida T."/>
            <person name="Shimamura S."/>
            <person name="Takaki Y."/>
            <person name="Nagai Y."/>
            <person name="Toyoda A."/>
            <person name="Suzuki Y."/>
            <person name="Arimoto A."/>
            <person name="Ishii H."/>
            <person name="Satoh N."/>
            <person name="Nishiyama T."/>
            <person name="Hasebe M."/>
            <person name="Maruyama T."/>
            <person name="Minagawa J."/>
            <person name="Obokata J."/>
            <person name="Shigenobu S."/>
        </authorList>
    </citation>
    <scope>NUCLEOTIDE SEQUENCE [LARGE SCALE GENOMIC DNA]</scope>
</reference>
<evidence type="ECO:0000256" key="1">
    <source>
        <dbReference type="ARBA" id="ARBA00022741"/>
    </source>
</evidence>
<protein>
    <submittedName>
        <fullName evidence="5">Adenylate cyclase</fullName>
    </submittedName>
</protein>
<dbReference type="GO" id="GO:0004016">
    <property type="term" value="F:adenylate cyclase activity"/>
    <property type="evidence" value="ECO:0007669"/>
    <property type="project" value="TreeGrafter"/>
</dbReference>
<evidence type="ECO:0000256" key="2">
    <source>
        <dbReference type="ARBA" id="ARBA00023239"/>
    </source>
</evidence>
<keyword evidence="3" id="KW-1133">Transmembrane helix</keyword>
<keyword evidence="1" id="KW-0547">Nucleotide-binding</keyword>
<gene>
    <name evidence="5" type="ORF">ElyMa_000074200</name>
</gene>
<dbReference type="Proteomes" id="UP000762676">
    <property type="component" value="Unassembled WGS sequence"/>
</dbReference>